<dbReference type="Gramene" id="rna9098">
    <property type="protein sequence ID" value="RHN73299.1"/>
    <property type="gene ID" value="gene9098"/>
</dbReference>
<name>A0A396J5B2_MEDTR</name>
<feature type="chain" id="PRO_5017418073" description="Transmembrane protein" evidence="1">
    <location>
        <begin position="23"/>
        <end position="49"/>
    </location>
</feature>
<protein>
    <recommendedName>
        <fullName evidence="4">Transmembrane protein</fullName>
    </recommendedName>
</protein>
<comment type="caution">
    <text evidence="2">The sequence shown here is derived from an EMBL/GenBank/DDBJ whole genome shotgun (WGS) entry which is preliminary data.</text>
</comment>
<accession>A0A396J5B2</accession>
<proteinExistence type="predicted"/>
<keyword evidence="1" id="KW-0732">Signal</keyword>
<dbReference type="AlphaFoldDB" id="A0A396J5B2"/>
<sequence length="49" mass="5831">MIFLLENIFILFFCSNSSMARAHTIKYGEVGCLRFEYRSLHKLYNILIN</sequence>
<evidence type="ECO:0000313" key="3">
    <source>
        <dbReference type="Proteomes" id="UP000265566"/>
    </source>
</evidence>
<gene>
    <name evidence="2" type="ORF">MtrunA17_Chr2g0296961</name>
</gene>
<feature type="signal peptide" evidence="1">
    <location>
        <begin position="1"/>
        <end position="22"/>
    </location>
</feature>
<dbReference type="Proteomes" id="UP000265566">
    <property type="component" value="Chromosome 2"/>
</dbReference>
<evidence type="ECO:0000313" key="2">
    <source>
        <dbReference type="EMBL" id="RHN73299.1"/>
    </source>
</evidence>
<evidence type="ECO:0008006" key="4">
    <source>
        <dbReference type="Google" id="ProtNLM"/>
    </source>
</evidence>
<reference evidence="3" key="1">
    <citation type="journal article" date="2018" name="Nat. Plants">
        <title>Whole-genome landscape of Medicago truncatula symbiotic genes.</title>
        <authorList>
            <person name="Pecrix Y."/>
            <person name="Staton S.E."/>
            <person name="Sallet E."/>
            <person name="Lelandais-Briere C."/>
            <person name="Moreau S."/>
            <person name="Carrere S."/>
            <person name="Blein T."/>
            <person name="Jardinaud M.F."/>
            <person name="Latrasse D."/>
            <person name="Zouine M."/>
            <person name="Zahm M."/>
            <person name="Kreplak J."/>
            <person name="Mayjonade B."/>
            <person name="Satge C."/>
            <person name="Perez M."/>
            <person name="Cauet S."/>
            <person name="Marande W."/>
            <person name="Chantry-Darmon C."/>
            <person name="Lopez-Roques C."/>
            <person name="Bouchez O."/>
            <person name="Berard A."/>
            <person name="Debelle F."/>
            <person name="Munos S."/>
            <person name="Bendahmane A."/>
            <person name="Berges H."/>
            <person name="Niebel A."/>
            <person name="Buitink J."/>
            <person name="Frugier F."/>
            <person name="Benhamed M."/>
            <person name="Crespi M."/>
            <person name="Gouzy J."/>
            <person name="Gamas P."/>
        </authorList>
    </citation>
    <scope>NUCLEOTIDE SEQUENCE [LARGE SCALE GENOMIC DNA]</scope>
    <source>
        <strain evidence="3">cv. Jemalong A17</strain>
    </source>
</reference>
<organism evidence="2 3">
    <name type="scientific">Medicago truncatula</name>
    <name type="common">Barrel medic</name>
    <name type="synonym">Medicago tribuloides</name>
    <dbReference type="NCBI Taxonomy" id="3880"/>
    <lineage>
        <taxon>Eukaryota</taxon>
        <taxon>Viridiplantae</taxon>
        <taxon>Streptophyta</taxon>
        <taxon>Embryophyta</taxon>
        <taxon>Tracheophyta</taxon>
        <taxon>Spermatophyta</taxon>
        <taxon>Magnoliopsida</taxon>
        <taxon>eudicotyledons</taxon>
        <taxon>Gunneridae</taxon>
        <taxon>Pentapetalae</taxon>
        <taxon>rosids</taxon>
        <taxon>fabids</taxon>
        <taxon>Fabales</taxon>
        <taxon>Fabaceae</taxon>
        <taxon>Papilionoideae</taxon>
        <taxon>50 kb inversion clade</taxon>
        <taxon>NPAAA clade</taxon>
        <taxon>Hologalegina</taxon>
        <taxon>IRL clade</taxon>
        <taxon>Trifolieae</taxon>
        <taxon>Medicago</taxon>
    </lineage>
</organism>
<dbReference type="EMBL" id="PSQE01000002">
    <property type="protein sequence ID" value="RHN73299.1"/>
    <property type="molecule type" value="Genomic_DNA"/>
</dbReference>
<evidence type="ECO:0000256" key="1">
    <source>
        <dbReference type="SAM" id="SignalP"/>
    </source>
</evidence>